<dbReference type="EMBL" id="ML738330">
    <property type="protein sequence ID" value="KAE8312889.1"/>
    <property type="molecule type" value="Genomic_DNA"/>
</dbReference>
<proteinExistence type="predicted"/>
<protein>
    <submittedName>
        <fullName evidence="1">Uncharacterized protein</fullName>
    </submittedName>
</protein>
<sequence>MTLRLLRVRPHAMSTMRRGPLVPLIKTQGLRLLIGLNAGLARPQAPIPWLQADNNLWSSFSFCFHSINRIHHLASSPPHSVLGHSDSEI</sequence>
<organism evidence="1 2">
    <name type="scientific">Aspergillus transmontanensis</name>
    <dbReference type="NCBI Taxonomy" id="1034304"/>
    <lineage>
        <taxon>Eukaryota</taxon>
        <taxon>Fungi</taxon>
        <taxon>Dikarya</taxon>
        <taxon>Ascomycota</taxon>
        <taxon>Pezizomycotina</taxon>
        <taxon>Eurotiomycetes</taxon>
        <taxon>Eurotiomycetidae</taxon>
        <taxon>Eurotiales</taxon>
        <taxon>Aspergillaceae</taxon>
        <taxon>Aspergillus</taxon>
        <taxon>Aspergillus subgen. Circumdati</taxon>
    </lineage>
</organism>
<accession>A0A5N6VYW3</accession>
<keyword evidence="2" id="KW-1185">Reference proteome</keyword>
<evidence type="ECO:0000313" key="1">
    <source>
        <dbReference type="EMBL" id="KAE8312889.1"/>
    </source>
</evidence>
<reference evidence="2" key="1">
    <citation type="submission" date="2019-04" db="EMBL/GenBank/DDBJ databases">
        <title>Friends and foes A comparative genomics studyof 23 Aspergillus species from section Flavi.</title>
        <authorList>
            <consortium name="DOE Joint Genome Institute"/>
            <person name="Kjaerbolling I."/>
            <person name="Vesth T."/>
            <person name="Frisvad J.C."/>
            <person name="Nybo J.L."/>
            <person name="Theobald S."/>
            <person name="Kildgaard S."/>
            <person name="Isbrandt T."/>
            <person name="Kuo A."/>
            <person name="Sato A."/>
            <person name="Lyhne E.K."/>
            <person name="Kogle M.E."/>
            <person name="Wiebenga A."/>
            <person name="Kun R.S."/>
            <person name="Lubbers R.J."/>
            <person name="Makela M.R."/>
            <person name="Barry K."/>
            <person name="Chovatia M."/>
            <person name="Clum A."/>
            <person name="Daum C."/>
            <person name="Haridas S."/>
            <person name="He G."/>
            <person name="LaButti K."/>
            <person name="Lipzen A."/>
            <person name="Mondo S."/>
            <person name="Riley R."/>
            <person name="Salamov A."/>
            <person name="Simmons B.A."/>
            <person name="Magnuson J.K."/>
            <person name="Henrissat B."/>
            <person name="Mortensen U.H."/>
            <person name="Larsen T.O."/>
            <person name="Devries R.P."/>
            <person name="Grigoriev I.V."/>
            <person name="Machida M."/>
            <person name="Baker S.E."/>
            <person name="Andersen M.R."/>
        </authorList>
    </citation>
    <scope>NUCLEOTIDE SEQUENCE [LARGE SCALE GENOMIC DNA]</scope>
    <source>
        <strain evidence="2">CBS 130015</strain>
    </source>
</reference>
<dbReference type="AlphaFoldDB" id="A0A5N6VYW3"/>
<gene>
    <name evidence="1" type="ORF">BDV41DRAFT_538298</name>
</gene>
<name>A0A5N6VYW3_9EURO</name>
<evidence type="ECO:0000313" key="2">
    <source>
        <dbReference type="Proteomes" id="UP000325433"/>
    </source>
</evidence>
<dbReference type="Proteomes" id="UP000325433">
    <property type="component" value="Unassembled WGS sequence"/>
</dbReference>